<dbReference type="InterPro" id="IPR015421">
    <property type="entry name" value="PyrdxlP-dep_Trfase_major"/>
</dbReference>
<proteinExistence type="predicted"/>
<dbReference type="InterPro" id="IPR020806">
    <property type="entry name" value="PKS_PP-bd"/>
</dbReference>
<dbReference type="SUPFAM" id="SSF53383">
    <property type="entry name" value="PLP-dependent transferases"/>
    <property type="match status" value="1"/>
</dbReference>
<dbReference type="InterPro" id="IPR000873">
    <property type="entry name" value="AMP-dep_synth/lig_dom"/>
</dbReference>
<keyword evidence="3" id="KW-0597">Phosphoprotein</keyword>
<evidence type="ECO:0000256" key="1">
    <source>
        <dbReference type="ARBA" id="ARBA00001957"/>
    </source>
</evidence>
<dbReference type="InterPro" id="IPR036736">
    <property type="entry name" value="ACP-like_sf"/>
</dbReference>
<dbReference type="SUPFAM" id="SSF47336">
    <property type="entry name" value="ACP-like"/>
    <property type="match status" value="2"/>
</dbReference>
<reference evidence="10" key="1">
    <citation type="journal article" date="2019" name="Int. J. Syst. Evol. Microbiol.">
        <title>The Global Catalogue of Microorganisms (GCM) 10K type strain sequencing project: providing services to taxonomists for standard genome sequencing and annotation.</title>
        <authorList>
            <consortium name="The Broad Institute Genomics Platform"/>
            <consortium name="The Broad Institute Genome Sequencing Center for Infectious Disease"/>
            <person name="Wu L."/>
            <person name="Ma J."/>
        </authorList>
    </citation>
    <scope>NUCLEOTIDE SEQUENCE [LARGE SCALE GENOMIC DNA]</scope>
    <source>
        <strain evidence="10">JCM 16902</strain>
    </source>
</reference>
<dbReference type="Gene3D" id="3.20.20.30">
    <property type="entry name" value="Luciferase-like domain"/>
    <property type="match status" value="1"/>
</dbReference>
<evidence type="ECO:0000256" key="3">
    <source>
        <dbReference type="ARBA" id="ARBA00022553"/>
    </source>
</evidence>
<dbReference type="InterPro" id="IPR036661">
    <property type="entry name" value="Luciferase-like_sf"/>
</dbReference>
<feature type="region of interest" description="Disordered" evidence="6">
    <location>
        <begin position="1376"/>
        <end position="1398"/>
    </location>
</feature>
<dbReference type="SUPFAM" id="SSF52777">
    <property type="entry name" value="CoA-dependent acyltransferases"/>
    <property type="match status" value="2"/>
</dbReference>
<dbReference type="InterPro" id="IPR009081">
    <property type="entry name" value="PP-bd_ACP"/>
</dbReference>
<dbReference type="Gene3D" id="3.40.50.12780">
    <property type="entry name" value="N-terminal domain of ligase-like"/>
    <property type="match status" value="1"/>
</dbReference>
<evidence type="ECO:0000259" key="7">
    <source>
        <dbReference type="PROSITE" id="PS50075"/>
    </source>
</evidence>
<dbReference type="InterPro" id="IPR005814">
    <property type="entry name" value="Aminotrans_3"/>
</dbReference>
<dbReference type="InterPro" id="IPR014031">
    <property type="entry name" value="Ketoacyl_synth_C"/>
</dbReference>
<dbReference type="Gene3D" id="3.30.300.30">
    <property type="match status" value="1"/>
</dbReference>
<dbReference type="Pfam" id="PF02801">
    <property type="entry name" value="Ketoacyl-synt_C"/>
    <property type="match status" value="1"/>
</dbReference>
<dbReference type="InterPro" id="IPR024011">
    <property type="entry name" value="Biosynth_lucif-like_mOase_dom"/>
</dbReference>
<dbReference type="SUPFAM" id="SSF56801">
    <property type="entry name" value="Acetyl-CoA synthetase-like"/>
    <property type="match status" value="1"/>
</dbReference>
<dbReference type="Proteomes" id="UP001501074">
    <property type="component" value="Unassembled WGS sequence"/>
</dbReference>
<evidence type="ECO:0000259" key="8">
    <source>
        <dbReference type="PROSITE" id="PS52004"/>
    </source>
</evidence>
<dbReference type="Gene3D" id="3.40.640.10">
    <property type="entry name" value="Type I PLP-dependent aspartate aminotransferase-like (Major domain)"/>
    <property type="match status" value="1"/>
</dbReference>
<dbReference type="InterPro" id="IPR010071">
    <property type="entry name" value="AA_adenyl_dom"/>
</dbReference>
<sequence length="2409" mass="258672">MSDKQVQVGNYADFAATRVAFKLGLTGPAINVATACSSSLVSLHLACQALLLGETDLALVASAALHFPQVTGFPQVKGSTLSRSGVIRPFDAAADGTVGGNGVAAILLKPLERARADHDHVHAVILGSGISNDGDTKPGFAAPSAAGQRAAVLSAFRAAGVPAGSVGYLEAHGTGTLKGDPIEFEGLTSAFRDLTEDTGFCALGTLKSRIGHLDSASGLAGVIGAVLALRHGTVPPLVGFQRPNPALTLAGSPFTLSGSGHAWPLPGLRRAGVHSVGLGGTNAHVVLEQAGGSSPEGQDRAPGVLPLSARDADALTATVTAFRDRLRADPSIPLTDLITTSALGRAHFSHRIAVTGRTTREMLAALTAHLSGSPSGPGPDEEAEALARSYRAGADIDWPSVLDGRRGHRISLPTYPFRPVRHWIGPSPVVVEAQDPYDDHEALEAVMAKPAVLVRVVELTAQHLGLRPEEIDPDRALVDLGADSLQLVGMLVQLEGEFGIEISMQELLESAGTPNRTAQLITERIPAVPAQEAIEPPPVAEPVTEPDFSMHGPMVTVAEDSGMAVDAAGETQHAHLLDLTRRLNRRTQGSKEIAQRYRHVLADSRAVVGFRSATKEMRYPIASRAARGARLEDVDGNHYVDITMGFGALLFGHEPAFVTDAVQSHLSRGLQFGARTSDVGETATLLSELTGAQRVAFASSGTEANSGAIRLARAATGRSLIVMFRGSYHGHIDTVLGRPSGRPDLSTVPVSPGIPGSAVADVLVLEYGDPRSLEIIAERATRVAAVLVEPVQCRNPSLRPATFVRSLRELTSRHGIVLIFDEMLTGLRPHAQGAQHRYGVTADLATYGKALGSGFPIGAIAGRADILDGVDGGFWQYGDDSGPGQDTVFFGGTYMQHPLSMVAARAVLTHLHREGPALQETLNARTDTLAKTLNQFFLDEEFPLRVDHFGSMFRFTPRADVDLLYHHLLARDVYVWEWRSFYLSTAHTDADLEHVAEAVRDSLQELRGAGYLPGGRPRPVPVPAVPRPAPDFSVYFFGDYPDGTANAYEQILDTARFADTHDFHAVWLPERHFHSFGGLFPNPSVLASALAVRTDRIRLNAGSVVLPLHDPVRVAEEWSMVDNLSGGRVGLGIGIGWHAGDFALRPDQFTHRRDIAIDSLSDVRRLWHGETVRRRSGSGEDIDVRVFPRPLQQSLPMWLATTGKTESYEQAGRLDLGVVTNLMNQSIEQLAENIRRYRRSRKDAGLDPETGRVTVLLHTYLGEEHAAARAAALEPMVRYLRASLSMHAAAAAGGVASDDLDTADPEHLEFLFRRAYDRYCDRRALIGTPESCVEVVEALRAAGVDEIAALVDFGMPAEQVSAGLIRLDALRRRYHPDAQDSDAGQAGTHTHPAPAHRCGPATAAQRRVWLATQLTGPSAYNEVQAVRLHGPLDESALCAALRALVDRHPGLRTVFHLGDADNQLLQCVQETVNLTIQVTDHRGQDAADAIRDAMADQSRQPFEVATGPLLRAHLLRLGTDDHALLLGIHHLITDGPSAAIIAADLSELYRARVKHEVAQFSAPAGSALDLVEPAEVDADLDWWRDHLRETPVLRLPTDRERAETVVGTGGAVTVSLDRNQVAALRRWSGEQGVTLFATLVTAWRVVLRRFSGQDEFLLGSTFGYRPAQAPDVVGMFGSLLPLRGMLRDDLTLREAVRAARDLLLAAAEHRSADLNALLAEANPDPGTVRPLTPVTIDLDTNPLSAISLPGLWAEPVTEGTQSSPLEMSLMAVQVETGLILRIRYDAGLFDETTARRYLGQLFLVLESIASGQARHIGDLPALTADDRRELREFGSRPAVSGAERTLPASPVRSAIVDDSGRHEGPALSQLSDTLAARLVAAGVRRGDVVALGLPRGHAFAAAVLAVRTLGAAYLPLDLTQPRPRLISIITDAAPAALVCEAALDPAFAPFTARVHPDDGDTRPLTGMTPVKATAEDLLCLFYTSGSTGKPQAVAIEHSNLAATLAVYCERLGITRADRIGWYSAVGFDAVQLDLWPAFATGAEVHVVPDHLRLAPSDLVTWLADHQITIVMLPTAVGEALLEQPWPSHTTLRYLCVGGEKLNSRPRAELPFTLINIYGPTECTVFCMTTPVSADGAGSPSIGTPNPGTLLEIRDRSGRPLPAGSIGDLHVGGLQVAKGYHSDPSLTAERFSVDGDGRRWYRTGDLVRWRNDGSGEHHGRVDDQVQIRGVRVEPEEVGRAVRGMPGIADARIESTTDAGTGRSVLTGHVRLVGDGQSREIDLDEQARLWRAQLAQVLPRPMVPERWQIVTDLSLTPNGKWDRGRSPDEDGRGDDGGAVIAAVREEWAGVLGLNGFSDEANFFDLGGHSIMAITLLNRVRQRFGVAYSIADFFGEPTVHRMASHVATKREG</sequence>
<dbReference type="InterPro" id="IPR011251">
    <property type="entry name" value="Luciferase-like_dom"/>
</dbReference>
<dbReference type="Gene3D" id="3.40.47.10">
    <property type="match status" value="1"/>
</dbReference>
<evidence type="ECO:0000313" key="9">
    <source>
        <dbReference type="EMBL" id="GAA3614031.1"/>
    </source>
</evidence>
<dbReference type="InterPro" id="IPR045851">
    <property type="entry name" value="AMP-bd_C_sf"/>
</dbReference>
<dbReference type="PROSITE" id="PS00606">
    <property type="entry name" value="KS3_1"/>
    <property type="match status" value="1"/>
</dbReference>
<evidence type="ECO:0000256" key="6">
    <source>
        <dbReference type="SAM" id="MobiDB-lite"/>
    </source>
</evidence>
<dbReference type="Pfam" id="PF00550">
    <property type="entry name" value="PP-binding"/>
    <property type="match status" value="2"/>
</dbReference>
<dbReference type="InterPro" id="IPR014030">
    <property type="entry name" value="Ketoacyl_synth_N"/>
</dbReference>
<feature type="domain" description="Carrier" evidence="7">
    <location>
        <begin position="450"/>
        <end position="525"/>
    </location>
</feature>
<name>A0ABP6ZLX2_9ACTN</name>
<dbReference type="InterPro" id="IPR006162">
    <property type="entry name" value="Ppantetheine_attach_site"/>
</dbReference>
<organism evidence="9 10">
    <name type="scientific">Kineosporia mesophila</name>
    <dbReference type="NCBI Taxonomy" id="566012"/>
    <lineage>
        <taxon>Bacteria</taxon>
        <taxon>Bacillati</taxon>
        <taxon>Actinomycetota</taxon>
        <taxon>Actinomycetes</taxon>
        <taxon>Kineosporiales</taxon>
        <taxon>Kineosporiaceae</taxon>
        <taxon>Kineosporia</taxon>
    </lineage>
</organism>
<dbReference type="Pfam" id="PF00202">
    <property type="entry name" value="Aminotran_3"/>
    <property type="match status" value="1"/>
</dbReference>
<evidence type="ECO:0000256" key="2">
    <source>
        <dbReference type="ARBA" id="ARBA00022450"/>
    </source>
</evidence>
<keyword evidence="10" id="KW-1185">Reference proteome</keyword>
<dbReference type="PROSITE" id="PS50075">
    <property type="entry name" value="CARRIER"/>
    <property type="match status" value="2"/>
</dbReference>
<dbReference type="InterPro" id="IPR015424">
    <property type="entry name" value="PyrdxlP-dep_Trfase"/>
</dbReference>
<keyword evidence="2" id="KW-0596">Phosphopantetheine</keyword>
<dbReference type="SUPFAM" id="SSF53901">
    <property type="entry name" value="Thiolase-like"/>
    <property type="match status" value="2"/>
</dbReference>
<dbReference type="PROSITE" id="PS00012">
    <property type="entry name" value="PHOSPHOPANTETHEINE"/>
    <property type="match status" value="2"/>
</dbReference>
<dbReference type="InterPro" id="IPR001242">
    <property type="entry name" value="Condensation_dom"/>
</dbReference>
<dbReference type="Gene3D" id="3.30.559.30">
    <property type="entry name" value="Nonribosomal peptide synthetase, condensation domain"/>
    <property type="match status" value="1"/>
</dbReference>
<dbReference type="PROSITE" id="PS52004">
    <property type="entry name" value="KS3_2"/>
    <property type="match status" value="1"/>
</dbReference>
<dbReference type="PANTHER" id="PTHR45527:SF1">
    <property type="entry name" value="FATTY ACID SYNTHASE"/>
    <property type="match status" value="1"/>
</dbReference>
<keyword evidence="5" id="KW-0663">Pyridoxal phosphate</keyword>
<dbReference type="EMBL" id="BAAAZO010000005">
    <property type="protein sequence ID" value="GAA3614031.1"/>
    <property type="molecule type" value="Genomic_DNA"/>
</dbReference>
<accession>A0ABP6ZLX2</accession>
<evidence type="ECO:0000313" key="10">
    <source>
        <dbReference type="Proteomes" id="UP001501074"/>
    </source>
</evidence>
<dbReference type="Pfam" id="PF00109">
    <property type="entry name" value="ketoacyl-synt"/>
    <property type="match status" value="1"/>
</dbReference>
<dbReference type="Pfam" id="PF00296">
    <property type="entry name" value="Bac_luciferase"/>
    <property type="match status" value="1"/>
</dbReference>
<dbReference type="SMART" id="SM00823">
    <property type="entry name" value="PKS_PP"/>
    <property type="match status" value="2"/>
</dbReference>
<dbReference type="InterPro" id="IPR018201">
    <property type="entry name" value="Ketoacyl_synth_AS"/>
</dbReference>
<comment type="cofactor">
    <cofactor evidence="1">
        <name>pantetheine 4'-phosphate</name>
        <dbReference type="ChEBI" id="CHEBI:47942"/>
    </cofactor>
</comment>
<dbReference type="Pfam" id="PF22621">
    <property type="entry name" value="CurL-like_PKS_C"/>
    <property type="match status" value="1"/>
</dbReference>
<dbReference type="InterPro" id="IPR023213">
    <property type="entry name" value="CAT-like_dom_sf"/>
</dbReference>
<dbReference type="Gene3D" id="1.10.1200.10">
    <property type="entry name" value="ACP-like"/>
    <property type="match status" value="2"/>
</dbReference>
<dbReference type="InterPro" id="IPR020841">
    <property type="entry name" value="PKS_Beta-ketoAc_synthase_dom"/>
</dbReference>
<dbReference type="InterPro" id="IPR015422">
    <property type="entry name" value="PyrdxlP-dep_Trfase_small"/>
</dbReference>
<dbReference type="Gene3D" id="1.10.1240.100">
    <property type="match status" value="1"/>
</dbReference>
<dbReference type="Pfam" id="PF00501">
    <property type="entry name" value="AMP-binding"/>
    <property type="match status" value="1"/>
</dbReference>
<dbReference type="SUPFAM" id="SSF51679">
    <property type="entry name" value="Bacterial luciferase-like"/>
    <property type="match status" value="1"/>
</dbReference>
<dbReference type="NCBIfam" id="TIGR01733">
    <property type="entry name" value="AA-adenyl-dom"/>
    <property type="match status" value="1"/>
</dbReference>
<dbReference type="InterPro" id="IPR042099">
    <property type="entry name" value="ANL_N_sf"/>
</dbReference>
<gene>
    <name evidence="9" type="ORF">GCM10022223_32820</name>
</gene>
<dbReference type="InterPro" id="IPR016039">
    <property type="entry name" value="Thiolase-like"/>
</dbReference>
<dbReference type="SMART" id="SM00825">
    <property type="entry name" value="PKS_KS"/>
    <property type="match status" value="1"/>
</dbReference>
<dbReference type="CDD" id="cd00833">
    <property type="entry name" value="PKS"/>
    <property type="match status" value="1"/>
</dbReference>
<evidence type="ECO:0000256" key="4">
    <source>
        <dbReference type="ARBA" id="ARBA00022679"/>
    </source>
</evidence>
<dbReference type="Gene3D" id="3.30.559.10">
    <property type="entry name" value="Chloramphenicol acetyltransferase-like domain"/>
    <property type="match status" value="1"/>
</dbReference>
<keyword evidence="4" id="KW-0808">Transferase</keyword>
<dbReference type="Gene3D" id="3.90.1150.10">
    <property type="entry name" value="Aspartate Aminotransferase, domain 1"/>
    <property type="match status" value="1"/>
</dbReference>
<feature type="domain" description="Ketosynthase family 3 (KS3)" evidence="8">
    <location>
        <begin position="1"/>
        <end position="289"/>
    </location>
</feature>
<comment type="caution">
    <text evidence="9">The sequence shown here is derived from an EMBL/GenBank/DDBJ whole genome shotgun (WGS) entry which is preliminary data.</text>
</comment>
<dbReference type="NCBIfam" id="TIGR04020">
    <property type="entry name" value="seco_metab_LLM"/>
    <property type="match status" value="1"/>
</dbReference>
<protein>
    <submittedName>
        <fullName evidence="9">Uncharacterized protein</fullName>
    </submittedName>
</protein>
<dbReference type="CDD" id="cd05930">
    <property type="entry name" value="A_NRPS"/>
    <property type="match status" value="1"/>
</dbReference>
<dbReference type="PANTHER" id="PTHR45527">
    <property type="entry name" value="NONRIBOSOMAL PEPTIDE SYNTHETASE"/>
    <property type="match status" value="1"/>
</dbReference>
<evidence type="ECO:0000256" key="5">
    <source>
        <dbReference type="ARBA" id="ARBA00022898"/>
    </source>
</evidence>
<dbReference type="Pfam" id="PF00668">
    <property type="entry name" value="Condensation"/>
    <property type="match status" value="1"/>
</dbReference>
<feature type="domain" description="Carrier" evidence="7">
    <location>
        <begin position="2332"/>
        <end position="2407"/>
    </location>
</feature>